<evidence type="ECO:0000256" key="2">
    <source>
        <dbReference type="SAM" id="SignalP"/>
    </source>
</evidence>
<comment type="caution">
    <text evidence="4">The sequence shown here is derived from an EMBL/GenBank/DDBJ whole genome shotgun (WGS) entry which is preliminary data.</text>
</comment>
<dbReference type="Proteomes" id="UP001291309">
    <property type="component" value="Unassembled WGS sequence"/>
</dbReference>
<reference evidence="4 5" key="1">
    <citation type="submission" date="2023-12" db="EMBL/GenBank/DDBJ databases">
        <title>the genome sequence of Hyalangium sp. s54d21.</title>
        <authorList>
            <person name="Zhang X."/>
        </authorList>
    </citation>
    <scope>NUCLEOTIDE SEQUENCE [LARGE SCALE GENOMIC DNA]</scope>
    <source>
        <strain evidence="5">s54d21</strain>
    </source>
</reference>
<keyword evidence="5" id="KW-1185">Reference proteome</keyword>
<sequence>MSLRILLMLALVALAACGGDKSQPPPPPPPENAAPSASILSPTDGATLLGAGPHELTGSATDPEDGPLSGTALRWSSSLDGPLGTGSPLSVRLSGGEHRLSLDVTDSGGKQARAQLSVTVIVEDQPPVATIESPTAGATFEEGTPIPLKGKAVDPETGALSGAALTWSSDSGGIIGTGTQLSFTGAARGVHRLLLSAVDPGGQAGYASVTVTVVPPGTNQKPVVTLTQPTEGSRFFTTQAITLEGSATDAEDGTLADSALAWTSSKDGTLGTGRQVTGVVLSAGVHALTLTATDSLGATASASVLVTVTVQGQTAPSVTITRPVNGFTLFAGTPLTLEGTATDAEDGTLSGAALRWSSSLAGALGTGSPLTVPGLSAGSHEIFFTARDSSGTEGAARIRVEVLPTNDPPTVQITSPANGSHFTVGAVVALRGTGQDPEDGVLTGNSLTWQSSLGGQLGHGPSLDVSSLEAGTHQLTLTAADSGGRMASASIQLIIDPAQVKLPPVARLTGPAQAEARRVATFDGATSSDPDGTVNRYRFDFGDATTPMDGTAPQASHTYAAPGTYTVTLEVTDNDGLTATATRTVTVTPYVRVPEVVAEGPEFFGSACQLEMRGAVAHLAFRGVTHPSLWYGTRTGTTWAMEQVDGMGFNTGGMVLESLAMTVAADGTPHLVYLMSGKGLWYATRSGNTWIRERVDSAATPVEPSTWVSIALDPSNGNRPTVVYGWYGSVTDVGTVWRTAVAYRTGAAAWSSARVSFPTTATSHQQPLGDAVFSPSGTLYIPYGGNFLGAWKSTGSAEALTLPEFLGSARVSTAWTSTGPMLLFASGLHRVTLRTPFSASTVSTSLVEAFSLSELAVAADAGGNPRLAFTHGGELEVVRRGTNDYWSRTDDLSQVDSAEIDATVDAQDETRVCFFRAGKLLLY</sequence>
<proteinExistence type="predicted"/>
<feature type="domain" description="PKD" evidence="3">
    <location>
        <begin position="503"/>
        <end position="588"/>
    </location>
</feature>
<feature type="signal peptide" evidence="2">
    <location>
        <begin position="1"/>
        <end position="18"/>
    </location>
</feature>
<dbReference type="PANTHER" id="PTHR24273">
    <property type="entry name" value="FI04643P-RELATED"/>
    <property type="match status" value="1"/>
</dbReference>
<evidence type="ECO:0000313" key="4">
    <source>
        <dbReference type="EMBL" id="MDY7229590.1"/>
    </source>
</evidence>
<accession>A0ABU5H8F3</accession>
<organism evidence="4 5">
    <name type="scientific">Hyalangium rubrum</name>
    <dbReference type="NCBI Taxonomy" id="3103134"/>
    <lineage>
        <taxon>Bacteria</taxon>
        <taxon>Pseudomonadati</taxon>
        <taxon>Myxococcota</taxon>
        <taxon>Myxococcia</taxon>
        <taxon>Myxococcales</taxon>
        <taxon>Cystobacterineae</taxon>
        <taxon>Archangiaceae</taxon>
        <taxon>Hyalangium</taxon>
    </lineage>
</organism>
<feature type="region of interest" description="Disordered" evidence="1">
    <location>
        <begin position="20"/>
        <end position="92"/>
    </location>
</feature>
<dbReference type="InterPro" id="IPR013783">
    <property type="entry name" value="Ig-like_fold"/>
</dbReference>
<name>A0ABU5H8F3_9BACT</name>
<dbReference type="InterPro" id="IPR000601">
    <property type="entry name" value="PKD_dom"/>
</dbReference>
<dbReference type="SMART" id="SM00089">
    <property type="entry name" value="PKD"/>
    <property type="match status" value="5"/>
</dbReference>
<dbReference type="SUPFAM" id="SSF49299">
    <property type="entry name" value="PKD domain"/>
    <property type="match status" value="2"/>
</dbReference>
<dbReference type="PROSITE" id="PS50093">
    <property type="entry name" value="PKD"/>
    <property type="match status" value="1"/>
</dbReference>
<dbReference type="InterPro" id="IPR035986">
    <property type="entry name" value="PKD_dom_sf"/>
</dbReference>
<protein>
    <submittedName>
        <fullName evidence="4">PKD domain-containing protein</fullName>
    </submittedName>
</protein>
<feature type="chain" id="PRO_5046826359" evidence="2">
    <location>
        <begin position="19"/>
        <end position="923"/>
    </location>
</feature>
<evidence type="ECO:0000313" key="5">
    <source>
        <dbReference type="Proteomes" id="UP001291309"/>
    </source>
</evidence>
<dbReference type="PROSITE" id="PS51257">
    <property type="entry name" value="PROKAR_LIPOPROTEIN"/>
    <property type="match status" value="1"/>
</dbReference>
<dbReference type="CDD" id="cd00146">
    <property type="entry name" value="PKD"/>
    <property type="match status" value="1"/>
</dbReference>
<dbReference type="Gene3D" id="2.60.40.10">
    <property type="entry name" value="Immunoglobulins"/>
    <property type="match status" value="6"/>
</dbReference>
<evidence type="ECO:0000259" key="3">
    <source>
        <dbReference type="PROSITE" id="PS50093"/>
    </source>
</evidence>
<evidence type="ECO:0000256" key="1">
    <source>
        <dbReference type="SAM" id="MobiDB-lite"/>
    </source>
</evidence>
<dbReference type="RefSeq" id="WP_321548310.1">
    <property type="nucleotide sequence ID" value="NZ_JAXIVS010000008.1"/>
</dbReference>
<dbReference type="Pfam" id="PF18911">
    <property type="entry name" value="PKD_4"/>
    <property type="match status" value="1"/>
</dbReference>
<dbReference type="PANTHER" id="PTHR24273:SF32">
    <property type="entry name" value="HYALIN"/>
    <property type="match status" value="1"/>
</dbReference>
<dbReference type="EMBL" id="JAXIVS010000008">
    <property type="protein sequence ID" value="MDY7229590.1"/>
    <property type="molecule type" value="Genomic_DNA"/>
</dbReference>
<feature type="compositionally biased region" description="Pro residues" evidence="1">
    <location>
        <begin position="23"/>
        <end position="32"/>
    </location>
</feature>
<keyword evidence="2" id="KW-0732">Signal</keyword>
<dbReference type="InterPro" id="IPR022409">
    <property type="entry name" value="PKD/Chitinase_dom"/>
</dbReference>
<gene>
    <name evidence="4" type="ORF">SYV04_24570</name>
</gene>